<dbReference type="RefSeq" id="XP_038778393.1">
    <property type="nucleotide sequence ID" value="XM_038922465.1"/>
</dbReference>
<dbReference type="CDD" id="cd07718">
    <property type="entry name" value="RNaseZ_ELAC1_ELAC2-C-term-like_MBL-fold"/>
    <property type="match status" value="1"/>
</dbReference>
<dbReference type="InterPro" id="IPR036866">
    <property type="entry name" value="RibonucZ/Hydroxyglut_hydro"/>
</dbReference>
<reference evidence="13" key="1">
    <citation type="submission" date="2020-10" db="EMBL/GenBank/DDBJ databases">
        <authorList>
            <person name="Roach M.J.R."/>
        </authorList>
    </citation>
    <scope>NUCLEOTIDE SEQUENCE</scope>
    <source>
        <strain evidence="13">CBS 1945</strain>
    </source>
</reference>
<dbReference type="EC" id="3.1.26.11" evidence="4"/>
<dbReference type="SUPFAM" id="SSF56281">
    <property type="entry name" value="Metallo-hydrolase/oxidoreductase"/>
    <property type="match status" value="1"/>
</dbReference>
<dbReference type="EMBL" id="CP064813">
    <property type="protein sequence ID" value="QPG74828.1"/>
    <property type="molecule type" value="Genomic_DNA"/>
</dbReference>
<evidence type="ECO:0000256" key="1">
    <source>
        <dbReference type="ARBA" id="ARBA00000402"/>
    </source>
</evidence>
<feature type="domain" description="tRNase Z endonuclease" evidence="12">
    <location>
        <begin position="43"/>
        <end position="105"/>
    </location>
</feature>
<keyword evidence="7" id="KW-0479">Metal-binding</keyword>
<evidence type="ECO:0000313" key="14">
    <source>
        <dbReference type="Proteomes" id="UP000662931"/>
    </source>
</evidence>
<evidence type="ECO:0000259" key="12">
    <source>
        <dbReference type="Pfam" id="PF13691"/>
    </source>
</evidence>
<evidence type="ECO:0000256" key="6">
    <source>
        <dbReference type="ARBA" id="ARBA00022722"/>
    </source>
</evidence>
<dbReference type="InterPro" id="IPR027794">
    <property type="entry name" value="tRNase_Z_dom"/>
</dbReference>
<accession>A0A875S1K6</accession>
<dbReference type="GO" id="GO:0042781">
    <property type="term" value="F:3'-tRNA processing endoribonuclease activity"/>
    <property type="evidence" value="ECO:0007669"/>
    <property type="project" value="UniProtKB-EC"/>
</dbReference>
<name>A0A875S1K6_EENNA</name>
<keyword evidence="6" id="KW-0540">Nuclease</keyword>
<keyword evidence="10" id="KW-0862">Zinc</keyword>
<comment type="catalytic activity">
    <reaction evidence="1">
        <text>Endonucleolytic cleavage of RNA, removing extra 3' nucleotides from tRNA precursor, generating 3' termini of tRNAs. A 3'-hydroxy group is left at the tRNA terminus and a 5'-phosphoryl group is left at the trailer molecule.</text>
        <dbReference type="EC" id="3.1.26.11"/>
    </reaction>
</comment>
<dbReference type="GO" id="GO:0005739">
    <property type="term" value="C:mitochondrion"/>
    <property type="evidence" value="ECO:0007669"/>
    <property type="project" value="TreeGrafter"/>
</dbReference>
<keyword evidence="9" id="KW-0378">Hydrolase</keyword>
<feature type="compositionally biased region" description="Basic residues" evidence="11">
    <location>
        <begin position="900"/>
        <end position="910"/>
    </location>
</feature>
<dbReference type="Gene3D" id="3.60.15.10">
    <property type="entry name" value="Ribonuclease Z/Hydroxyacylglutathione hydrolase-like"/>
    <property type="match status" value="2"/>
</dbReference>
<evidence type="ECO:0000256" key="8">
    <source>
        <dbReference type="ARBA" id="ARBA00022759"/>
    </source>
</evidence>
<proteinExistence type="inferred from homology"/>
<dbReference type="KEGG" id="bnn:FOA43_002164"/>
<evidence type="ECO:0000256" key="11">
    <source>
        <dbReference type="SAM" id="MobiDB-lite"/>
    </source>
</evidence>
<organism evidence="13 14">
    <name type="scientific">Eeniella nana</name>
    <name type="common">Yeast</name>
    <name type="synonym">Brettanomyces nanus</name>
    <dbReference type="NCBI Taxonomy" id="13502"/>
    <lineage>
        <taxon>Eukaryota</taxon>
        <taxon>Fungi</taxon>
        <taxon>Dikarya</taxon>
        <taxon>Ascomycota</taxon>
        <taxon>Saccharomycotina</taxon>
        <taxon>Pichiomycetes</taxon>
        <taxon>Pichiales</taxon>
        <taxon>Pichiaceae</taxon>
        <taxon>Brettanomyces</taxon>
    </lineage>
</organism>
<protein>
    <recommendedName>
        <fullName evidence="4">ribonuclease Z</fullName>
        <ecNumber evidence="4">3.1.26.11</ecNumber>
    </recommendedName>
</protein>
<dbReference type="GO" id="GO:0046872">
    <property type="term" value="F:metal ion binding"/>
    <property type="evidence" value="ECO:0007669"/>
    <property type="project" value="UniProtKB-KW"/>
</dbReference>
<dbReference type="Pfam" id="PF13691">
    <property type="entry name" value="Lactamase_B_4"/>
    <property type="match status" value="1"/>
</dbReference>
<keyword evidence="8" id="KW-0255">Endonuclease</keyword>
<sequence>MYLTEEIFASRALFRTLRLDYKIQYRKLTNFAPAGMSFELIPVAHPTSDLERPAVFIRDTLSGSRQLVGNVPEGLQRKCNEFGFKTSKLEHIFLTGILDWKSVNGLPGLILTVSDQGLKKFGVYHSGNQILQYLISSWRFFVFRFGLQLDARDLDSPFESDKFIMKPVNIDSINPLNVVNKPSDISKLQIMVDQIFPTAVDTDFSAKVVTNVGLPKSVRNPKRSVSWIMMGNPIRGKFMVQQARELGCKVEHFRHLCNFEPVTLDDGTVINPEQVLEPTRCFQPILFVEIPSEDYLQGTFNHDWSSELKSLNSSSFGVVYHFIDDSINNPLNNPDYVKFIQSFGDKTLHFISHKQYVPNLINYETSYNTSLKWKTLLKSWFPLYRWNSEPKLQIPSCLKSTGRVFPMVSGQVVNLKAGEAVLFQKNTVNGTLKDSQYFENIYDKEITPIHLNQVASKDEFVHTAIDKQRDSLLHSPPRSGSSLNSQMETVVLGTGSALPSKFRNVLSNLVRVPYKGVYRCILLDAGENTLGTIKRLFSDEDVDQIFAELGMIYLSHLHADHHMGITSIIQEWIKRQKLHPTSNKHLYVVTPWQYEKFLMELDQVESISDPSLIRYLSCDQFNHCSNTMLPEFEQVPIEDMPANEILNVENHPREFVPRNATASELFEELHFLDFQTCYAYHCDYAYSCSITLALDDKSQFKVSYSGDTRPRYQFAKIGYKSDLLIHESTLEDDKFEDALAKKHSTTSEATQVAILMEARKVLLTHFSQRYRSFTNSEDVYKQLNDPKEQEAADVDIDDQIQPSTPLTSFLENRDLLKKENDDSISIEQKANIFKVPLNKSMKENAKTMQIVFAFDNMIIRYDDFALQREVIEREGSKLELLFKSEDKDEQEEGVPSPCKTNKKKNKKRRI</sequence>
<evidence type="ECO:0000256" key="3">
    <source>
        <dbReference type="ARBA" id="ARBA00007823"/>
    </source>
</evidence>
<evidence type="ECO:0000256" key="9">
    <source>
        <dbReference type="ARBA" id="ARBA00022801"/>
    </source>
</evidence>
<dbReference type="AlphaFoldDB" id="A0A875S1K6"/>
<dbReference type="PANTHER" id="PTHR12553:SF49">
    <property type="entry name" value="ZINC PHOSPHODIESTERASE ELAC PROTEIN 2"/>
    <property type="match status" value="1"/>
</dbReference>
<dbReference type="InterPro" id="IPR047151">
    <property type="entry name" value="RNZ2-like"/>
</dbReference>
<comment type="similarity">
    <text evidence="3">Belongs to the RNase Z family.</text>
</comment>
<evidence type="ECO:0000313" key="13">
    <source>
        <dbReference type="EMBL" id="QPG74828.1"/>
    </source>
</evidence>
<dbReference type="Proteomes" id="UP000662931">
    <property type="component" value="Chromosome 2"/>
</dbReference>
<feature type="region of interest" description="Disordered" evidence="11">
    <location>
        <begin position="884"/>
        <end position="910"/>
    </location>
</feature>
<keyword evidence="5" id="KW-0819">tRNA processing</keyword>
<keyword evidence="14" id="KW-1185">Reference proteome</keyword>
<evidence type="ECO:0000256" key="2">
    <source>
        <dbReference type="ARBA" id="ARBA00001947"/>
    </source>
</evidence>
<dbReference type="GeneID" id="62195565"/>
<gene>
    <name evidence="13" type="ORF">FOA43_002164</name>
</gene>
<evidence type="ECO:0000256" key="7">
    <source>
        <dbReference type="ARBA" id="ARBA00022723"/>
    </source>
</evidence>
<dbReference type="PANTHER" id="PTHR12553">
    <property type="entry name" value="ZINC PHOSPHODIESTERASE ELAC PROTEIN 2"/>
    <property type="match status" value="1"/>
</dbReference>
<dbReference type="GO" id="GO:1990180">
    <property type="term" value="P:mitochondrial tRNA 3'-end processing"/>
    <property type="evidence" value="ECO:0007669"/>
    <property type="project" value="TreeGrafter"/>
</dbReference>
<evidence type="ECO:0000256" key="4">
    <source>
        <dbReference type="ARBA" id="ARBA00012477"/>
    </source>
</evidence>
<evidence type="ECO:0000256" key="10">
    <source>
        <dbReference type="ARBA" id="ARBA00022833"/>
    </source>
</evidence>
<evidence type="ECO:0000256" key="5">
    <source>
        <dbReference type="ARBA" id="ARBA00022694"/>
    </source>
</evidence>
<comment type="cofactor">
    <cofactor evidence="2">
        <name>Zn(2+)</name>
        <dbReference type="ChEBI" id="CHEBI:29105"/>
    </cofactor>
</comment>
<dbReference type="OrthoDB" id="527344at2759"/>